<keyword evidence="9" id="KW-0808">Transferase</keyword>
<dbReference type="CDD" id="cd00449">
    <property type="entry name" value="PLPDE_IV"/>
    <property type="match status" value="1"/>
</dbReference>
<organism evidence="9 10">
    <name type="scientific">Negadavirga shengliensis</name>
    <dbReference type="NCBI Taxonomy" id="1389218"/>
    <lineage>
        <taxon>Bacteria</taxon>
        <taxon>Pseudomonadati</taxon>
        <taxon>Bacteroidota</taxon>
        <taxon>Cytophagia</taxon>
        <taxon>Cytophagales</taxon>
        <taxon>Cyclobacteriaceae</taxon>
        <taxon>Negadavirga</taxon>
    </lineage>
</organism>
<dbReference type="InterPro" id="IPR001544">
    <property type="entry name" value="Aminotrans_IV"/>
</dbReference>
<comment type="caution">
    <text evidence="9">The sequence shown here is derived from an EMBL/GenBank/DDBJ whole genome shotgun (WGS) entry which is preliminary data.</text>
</comment>
<dbReference type="Pfam" id="PF01063">
    <property type="entry name" value="Aminotran_4"/>
    <property type="match status" value="1"/>
</dbReference>
<protein>
    <recommendedName>
        <fullName evidence="5">branched-chain-amino-acid transaminase</fullName>
        <ecNumber evidence="5">2.6.1.42</ecNumber>
    </recommendedName>
</protein>
<gene>
    <name evidence="9" type="ORF">ACFPFU_12420</name>
</gene>
<dbReference type="PANTHER" id="PTHR42743:SF11">
    <property type="entry name" value="AMINODEOXYCHORISMATE LYASE"/>
    <property type="match status" value="1"/>
</dbReference>
<keyword evidence="10" id="KW-1185">Reference proteome</keyword>
<dbReference type="InterPro" id="IPR036038">
    <property type="entry name" value="Aminotransferase-like"/>
</dbReference>
<dbReference type="InterPro" id="IPR050571">
    <property type="entry name" value="Class-IV_PLP-Dep_Aminotrnsfr"/>
</dbReference>
<evidence type="ECO:0000256" key="6">
    <source>
        <dbReference type="ARBA" id="ARBA00048212"/>
    </source>
</evidence>
<comment type="pathway">
    <text evidence="2">Amino-acid biosynthesis; L-valine biosynthesis; L-valine from pyruvate: step 4/4.</text>
</comment>
<evidence type="ECO:0000256" key="2">
    <source>
        <dbReference type="ARBA" id="ARBA00004931"/>
    </source>
</evidence>
<comment type="catalytic activity">
    <reaction evidence="8">
        <text>L-leucine + 2-oxoglutarate = 4-methyl-2-oxopentanoate + L-glutamate</text>
        <dbReference type="Rhea" id="RHEA:18321"/>
        <dbReference type="ChEBI" id="CHEBI:16810"/>
        <dbReference type="ChEBI" id="CHEBI:17865"/>
        <dbReference type="ChEBI" id="CHEBI:29985"/>
        <dbReference type="ChEBI" id="CHEBI:57427"/>
        <dbReference type="EC" id="2.6.1.42"/>
    </reaction>
</comment>
<comment type="similarity">
    <text evidence="4">Belongs to the class-IV pyridoxal-phosphate-dependent aminotransferase family.</text>
</comment>
<evidence type="ECO:0000256" key="4">
    <source>
        <dbReference type="ARBA" id="ARBA00009320"/>
    </source>
</evidence>
<dbReference type="Proteomes" id="UP001595818">
    <property type="component" value="Unassembled WGS sequence"/>
</dbReference>
<dbReference type="Gene3D" id="3.30.470.10">
    <property type="match status" value="1"/>
</dbReference>
<evidence type="ECO:0000256" key="1">
    <source>
        <dbReference type="ARBA" id="ARBA00004824"/>
    </source>
</evidence>
<evidence type="ECO:0000313" key="9">
    <source>
        <dbReference type="EMBL" id="MFC4872495.1"/>
    </source>
</evidence>
<evidence type="ECO:0000256" key="5">
    <source>
        <dbReference type="ARBA" id="ARBA00013053"/>
    </source>
</evidence>
<dbReference type="EMBL" id="JBHSJJ010000006">
    <property type="protein sequence ID" value="MFC4872495.1"/>
    <property type="molecule type" value="Genomic_DNA"/>
</dbReference>
<proteinExistence type="inferred from homology"/>
<dbReference type="GO" id="GO:0008483">
    <property type="term" value="F:transaminase activity"/>
    <property type="evidence" value="ECO:0007669"/>
    <property type="project" value="UniProtKB-KW"/>
</dbReference>
<reference evidence="10" key="1">
    <citation type="journal article" date="2019" name="Int. J. Syst. Evol. Microbiol.">
        <title>The Global Catalogue of Microorganisms (GCM) 10K type strain sequencing project: providing services to taxonomists for standard genome sequencing and annotation.</title>
        <authorList>
            <consortium name="The Broad Institute Genomics Platform"/>
            <consortium name="The Broad Institute Genome Sequencing Center for Infectious Disease"/>
            <person name="Wu L."/>
            <person name="Ma J."/>
        </authorList>
    </citation>
    <scope>NUCLEOTIDE SEQUENCE [LARGE SCALE GENOMIC DNA]</scope>
    <source>
        <strain evidence="10">CGMCC 4.7466</strain>
    </source>
</reference>
<dbReference type="Gene3D" id="3.20.10.10">
    <property type="entry name" value="D-amino Acid Aminotransferase, subunit A, domain 2"/>
    <property type="match status" value="1"/>
</dbReference>
<comment type="pathway">
    <text evidence="1">Amino-acid biosynthesis; L-isoleucine biosynthesis; L-isoleucine from 2-oxobutanoate: step 4/4.</text>
</comment>
<accession>A0ABV9T2Q0</accession>
<dbReference type="RefSeq" id="WP_377064932.1">
    <property type="nucleotide sequence ID" value="NZ_JBHSJJ010000006.1"/>
</dbReference>
<dbReference type="SUPFAM" id="SSF56752">
    <property type="entry name" value="D-aminoacid aminotransferase-like PLP-dependent enzymes"/>
    <property type="match status" value="1"/>
</dbReference>
<sequence length="271" mass="30453">MTGFETVFLQKAGATFLAADVAFANRAAFFGDGIFETMVFAQKRIRFADAHQKRAKEGMDVLKLRQNSVSSVQQIEEYVRKNFPADVPLRIRWNIYREGIGKYTPTTSSPQETLFVQPFSPAPAIKNKAYVSESVHVCPSPWSHCKTLNGLTYVMANMERQEKGMDEVILTDDKGFISEAGSANIFWVKNGKYYTPSLKHNAIAGVSRAMICEILQKKGKLIQEGSYTFDDLLGAEQVFTSNVSGLSYIQRIDEKMLSTDPIPFLEALFTW</sequence>
<dbReference type="InterPro" id="IPR043131">
    <property type="entry name" value="BCAT-like_N"/>
</dbReference>
<comment type="pathway">
    <text evidence="3">Amino-acid biosynthesis; L-leucine biosynthesis; L-leucine from 3-methyl-2-oxobutanoate: step 4/4.</text>
</comment>
<evidence type="ECO:0000256" key="8">
    <source>
        <dbReference type="ARBA" id="ARBA00049229"/>
    </source>
</evidence>
<evidence type="ECO:0000256" key="3">
    <source>
        <dbReference type="ARBA" id="ARBA00005072"/>
    </source>
</evidence>
<dbReference type="PANTHER" id="PTHR42743">
    <property type="entry name" value="AMINO-ACID AMINOTRANSFERASE"/>
    <property type="match status" value="1"/>
</dbReference>
<comment type="catalytic activity">
    <reaction evidence="6">
        <text>L-valine + 2-oxoglutarate = 3-methyl-2-oxobutanoate + L-glutamate</text>
        <dbReference type="Rhea" id="RHEA:24813"/>
        <dbReference type="ChEBI" id="CHEBI:11851"/>
        <dbReference type="ChEBI" id="CHEBI:16810"/>
        <dbReference type="ChEBI" id="CHEBI:29985"/>
        <dbReference type="ChEBI" id="CHEBI:57762"/>
        <dbReference type="EC" id="2.6.1.42"/>
    </reaction>
</comment>
<keyword evidence="9" id="KW-0032">Aminotransferase</keyword>
<name>A0ABV9T2Q0_9BACT</name>
<evidence type="ECO:0000256" key="7">
    <source>
        <dbReference type="ARBA" id="ARBA00048798"/>
    </source>
</evidence>
<dbReference type="InterPro" id="IPR043132">
    <property type="entry name" value="BCAT-like_C"/>
</dbReference>
<comment type="catalytic activity">
    <reaction evidence="7">
        <text>L-isoleucine + 2-oxoglutarate = (S)-3-methyl-2-oxopentanoate + L-glutamate</text>
        <dbReference type="Rhea" id="RHEA:24801"/>
        <dbReference type="ChEBI" id="CHEBI:16810"/>
        <dbReference type="ChEBI" id="CHEBI:29985"/>
        <dbReference type="ChEBI" id="CHEBI:35146"/>
        <dbReference type="ChEBI" id="CHEBI:58045"/>
        <dbReference type="EC" id="2.6.1.42"/>
    </reaction>
</comment>
<evidence type="ECO:0000313" key="10">
    <source>
        <dbReference type="Proteomes" id="UP001595818"/>
    </source>
</evidence>
<dbReference type="EC" id="2.6.1.42" evidence="5"/>